<sequence length="254" mass="27690">MGVWSQIFFGLLKIFCGGDQKQHGGQQHGGHQQQGGWNQGGQQGGWNQNQQQQYPPQGWNQGGQQQGGWTGGAISSQHDYTQLRNQARHEGDLAHKCFADSQAAYKSGNGARAKELSNQGKAHQAKQDQMDDQAAAWIFQENNSRQPPGTIDLHGLYVKEAIEEVDKAIAAGQRNGLQELRVITGKGIHSQNHQAKIKPAVADLMRKYNLSAEVDRHNTGVMVVDLTGRTGGNRSRDAGGLVDQMGGDKDCIIM</sequence>
<feature type="compositionally biased region" description="Low complexity" evidence="1">
    <location>
        <begin position="20"/>
        <end position="36"/>
    </location>
</feature>
<feature type="region of interest" description="Disordered" evidence="1">
    <location>
        <begin position="20"/>
        <end position="75"/>
    </location>
</feature>
<name>J6FCN0_TRIAS</name>
<feature type="signal peptide" evidence="2">
    <location>
        <begin position="1"/>
        <end position="20"/>
    </location>
</feature>
<evidence type="ECO:0000256" key="2">
    <source>
        <dbReference type="SAM" id="SignalP"/>
    </source>
</evidence>
<dbReference type="GeneID" id="25984841"/>
<dbReference type="SUPFAM" id="SSF160443">
    <property type="entry name" value="SMR domain-like"/>
    <property type="match status" value="1"/>
</dbReference>
<evidence type="ECO:0000256" key="1">
    <source>
        <dbReference type="SAM" id="MobiDB-lite"/>
    </source>
</evidence>
<organism evidence="4 5">
    <name type="scientific">Trichosporon asahii var. asahii (strain ATCC 90039 / CBS 2479 / JCM 2466 / KCTC 7840 / NBRC 103889/ NCYC 2677 / UAMH 7654)</name>
    <name type="common">Yeast</name>
    <dbReference type="NCBI Taxonomy" id="1186058"/>
    <lineage>
        <taxon>Eukaryota</taxon>
        <taxon>Fungi</taxon>
        <taxon>Dikarya</taxon>
        <taxon>Basidiomycota</taxon>
        <taxon>Agaricomycotina</taxon>
        <taxon>Tremellomycetes</taxon>
        <taxon>Trichosporonales</taxon>
        <taxon>Trichosporonaceae</taxon>
        <taxon>Trichosporon</taxon>
    </lineage>
</organism>
<dbReference type="VEuPathDB" id="FungiDB:A1Q1_01327"/>
<feature type="chain" id="PRO_5003787647" description="Smr domain-containing protein" evidence="2">
    <location>
        <begin position="21"/>
        <end position="254"/>
    </location>
</feature>
<protein>
    <recommendedName>
        <fullName evidence="3">Smr domain-containing protein</fullName>
    </recommendedName>
</protein>
<dbReference type="HOGENOM" id="CLU_062475_0_2_1"/>
<dbReference type="InterPro" id="IPR053020">
    <property type="entry name" value="Smr_domain_protein"/>
</dbReference>
<dbReference type="InterPro" id="IPR013899">
    <property type="entry name" value="DUF1771"/>
</dbReference>
<dbReference type="OrthoDB" id="3231855at2759"/>
<evidence type="ECO:0000313" key="4">
    <source>
        <dbReference type="EMBL" id="EJT52832.1"/>
    </source>
</evidence>
<evidence type="ECO:0000259" key="3">
    <source>
        <dbReference type="PROSITE" id="PS50828"/>
    </source>
</evidence>
<reference evidence="4 5" key="1">
    <citation type="journal article" date="2012" name="Eukaryot. Cell">
        <title>Draft genome sequence of CBS 2479, the standard type strain of Trichosporon asahii.</title>
        <authorList>
            <person name="Yang R.Y."/>
            <person name="Li H.T."/>
            <person name="Zhu H."/>
            <person name="Zhou G.P."/>
            <person name="Wang M."/>
            <person name="Wang L."/>
        </authorList>
    </citation>
    <scope>NUCLEOTIDE SEQUENCE [LARGE SCALE GENOMIC DNA]</scope>
    <source>
        <strain evidence="5">ATCC 90039 / CBS 2479 / JCM 2466 / KCTC 7840 / NCYC 2677 / UAMH 7654</strain>
    </source>
</reference>
<dbReference type="Pfam" id="PF08590">
    <property type="entry name" value="DUF1771"/>
    <property type="match status" value="1"/>
</dbReference>
<proteinExistence type="predicted"/>
<feature type="compositionally biased region" description="Gly residues" evidence="1">
    <location>
        <begin position="60"/>
        <end position="71"/>
    </location>
</feature>
<dbReference type="Pfam" id="PF01713">
    <property type="entry name" value="Smr"/>
    <property type="match status" value="1"/>
</dbReference>
<gene>
    <name evidence="4" type="ORF">A1Q1_01327</name>
</gene>
<evidence type="ECO:0000313" key="5">
    <source>
        <dbReference type="Proteomes" id="UP000002748"/>
    </source>
</evidence>
<dbReference type="InterPro" id="IPR002625">
    <property type="entry name" value="Smr_dom"/>
</dbReference>
<dbReference type="PROSITE" id="PS50828">
    <property type="entry name" value="SMR"/>
    <property type="match status" value="1"/>
</dbReference>
<dbReference type="Gene3D" id="3.30.1370.110">
    <property type="match status" value="1"/>
</dbReference>
<feature type="compositionally biased region" description="Low complexity" evidence="1">
    <location>
        <begin position="45"/>
        <end position="59"/>
    </location>
</feature>
<dbReference type="AlphaFoldDB" id="J6FCN0"/>
<dbReference type="RefSeq" id="XP_014184013.1">
    <property type="nucleotide sequence ID" value="XM_014328538.1"/>
</dbReference>
<comment type="caution">
    <text evidence="4">The sequence shown here is derived from an EMBL/GenBank/DDBJ whole genome shotgun (WGS) entry which is preliminary data.</text>
</comment>
<dbReference type="PANTHER" id="PTHR47417:SF1">
    <property type="entry name" value="SMR DOMAIN-CONTAINING PROTEIN YPL199C"/>
    <property type="match status" value="1"/>
</dbReference>
<dbReference type="PANTHER" id="PTHR47417">
    <property type="entry name" value="SMR DOMAIN-CONTAINING PROTEIN YPL199C"/>
    <property type="match status" value="1"/>
</dbReference>
<dbReference type="SMART" id="SM01162">
    <property type="entry name" value="DUF1771"/>
    <property type="match status" value="1"/>
</dbReference>
<keyword evidence="2" id="KW-0732">Signal</keyword>
<dbReference type="InterPro" id="IPR036063">
    <property type="entry name" value="Smr_dom_sf"/>
</dbReference>
<dbReference type="EMBL" id="ALBS01000016">
    <property type="protein sequence ID" value="EJT52832.1"/>
    <property type="molecule type" value="Genomic_DNA"/>
</dbReference>
<dbReference type="Proteomes" id="UP000002748">
    <property type="component" value="Unassembled WGS sequence"/>
</dbReference>
<dbReference type="KEGG" id="tasa:A1Q1_01327"/>
<accession>J6FCN0</accession>
<feature type="domain" description="Smr" evidence="3">
    <location>
        <begin position="151"/>
        <end position="227"/>
    </location>
</feature>
<dbReference type="SMART" id="SM00463">
    <property type="entry name" value="SMR"/>
    <property type="match status" value="1"/>
</dbReference>